<accession>A0A1D2QPW3</accession>
<dbReference type="STRING" id="62101.AB835_08295"/>
<dbReference type="EMBL" id="MDLC01000025">
    <property type="protein sequence ID" value="ODS23602.1"/>
    <property type="molecule type" value="Genomic_DNA"/>
</dbReference>
<dbReference type="Proteomes" id="UP000242502">
    <property type="component" value="Unassembled WGS sequence"/>
</dbReference>
<proteinExistence type="predicted"/>
<gene>
    <name evidence="1" type="ORF">AB835_08295</name>
</gene>
<organism evidence="1 2">
    <name type="scientific">Candidatus Endobugula sertula</name>
    <name type="common">Bugula neritina bacterial symbiont</name>
    <dbReference type="NCBI Taxonomy" id="62101"/>
    <lineage>
        <taxon>Bacteria</taxon>
        <taxon>Pseudomonadati</taxon>
        <taxon>Pseudomonadota</taxon>
        <taxon>Gammaproteobacteria</taxon>
        <taxon>Cellvibrionales</taxon>
        <taxon>Cellvibrionaceae</taxon>
        <taxon>Candidatus Endobugula</taxon>
    </lineage>
</organism>
<name>A0A1D2QPW3_9GAMM</name>
<evidence type="ECO:0000313" key="1">
    <source>
        <dbReference type="EMBL" id="ODS23602.1"/>
    </source>
</evidence>
<evidence type="ECO:0000313" key="2">
    <source>
        <dbReference type="Proteomes" id="UP000242502"/>
    </source>
</evidence>
<protein>
    <submittedName>
        <fullName evidence="1">Uncharacterized protein</fullName>
    </submittedName>
</protein>
<reference evidence="1 2" key="1">
    <citation type="journal article" date="2016" name="Appl. Environ. Microbiol.">
        <title>Lack of Overt Genome Reduction in the Bryostatin-Producing Bryozoan Symbiont "Candidatus Endobugula sertula".</title>
        <authorList>
            <person name="Miller I.J."/>
            <person name="Vanee N."/>
            <person name="Fong S.S."/>
            <person name="Lim-Fong G.E."/>
            <person name="Kwan J.C."/>
        </authorList>
    </citation>
    <scope>NUCLEOTIDE SEQUENCE [LARGE SCALE GENOMIC DNA]</scope>
    <source>
        <strain evidence="1">AB1-4</strain>
    </source>
</reference>
<comment type="caution">
    <text evidence="1">The sequence shown here is derived from an EMBL/GenBank/DDBJ whole genome shotgun (WGS) entry which is preliminary data.</text>
</comment>
<dbReference type="AlphaFoldDB" id="A0A1D2QPW3"/>
<sequence>MSYQEQVERGVELLALCQQLQSEKDGVDRPAVGSIDKSKVLDDFAMDISQAITWHNTLLKLVPLMQGLSQLGRKLEEDGRINPQIGDDYKRYVGQLESFKQSGLQCDDHDIDWNRGDSNV</sequence>